<evidence type="ECO:0000259" key="9">
    <source>
        <dbReference type="PROSITE" id="PS51747"/>
    </source>
</evidence>
<comment type="similarity">
    <text evidence="1">Belongs to the cytidine and deoxycytidylate deaminase family. ADAT2 subfamily.</text>
</comment>
<evidence type="ECO:0000256" key="6">
    <source>
        <dbReference type="ARBA" id="ARBA00022833"/>
    </source>
</evidence>
<evidence type="ECO:0000313" key="10">
    <source>
        <dbReference type="EMBL" id="MFA9477707.1"/>
    </source>
</evidence>
<dbReference type="PROSITE" id="PS00903">
    <property type="entry name" value="CYT_DCMP_DEAMINASES_1"/>
    <property type="match status" value="1"/>
</dbReference>
<keyword evidence="6 8" id="KW-0862">Zinc</keyword>
<dbReference type="InterPro" id="IPR016192">
    <property type="entry name" value="APOBEC/CMP_deaminase_Zn-bd"/>
</dbReference>
<dbReference type="PANTHER" id="PTHR11079">
    <property type="entry name" value="CYTOSINE DEAMINASE FAMILY MEMBER"/>
    <property type="match status" value="1"/>
</dbReference>
<comment type="caution">
    <text evidence="10">The sequence shown here is derived from an EMBL/GenBank/DDBJ whole genome shotgun (WGS) entry which is preliminary data.</text>
</comment>
<keyword evidence="4 8" id="KW-0479">Metal-binding</keyword>
<proteinExistence type="inferred from homology"/>
<accession>A0ABV4U279</accession>
<dbReference type="EMBL" id="JBGUBD010000003">
    <property type="protein sequence ID" value="MFA9477707.1"/>
    <property type="molecule type" value="Genomic_DNA"/>
</dbReference>
<keyword evidence="3 8" id="KW-0819">tRNA processing</keyword>
<dbReference type="Pfam" id="PF14437">
    <property type="entry name" value="MafB19-deam"/>
    <property type="match status" value="1"/>
</dbReference>
<dbReference type="InterPro" id="IPR028883">
    <property type="entry name" value="tRNA_aden_deaminase"/>
</dbReference>
<dbReference type="InterPro" id="IPR002125">
    <property type="entry name" value="CMP_dCMP_dom"/>
</dbReference>
<evidence type="ECO:0000256" key="1">
    <source>
        <dbReference type="ARBA" id="ARBA00010669"/>
    </source>
</evidence>
<sequence>MKTAIAIALAGSFQQPGPAVTLARTVVDLIPANPDHDEAMMRLALTEADRAAAMGEVPVGAVIVQGDVVLARAHNRRESDADPTAHAELLAMRAAAQQLGTWRMDECTLYVTLEPCPMCAGALVNARMGRLVYGCTDPKMGCVDTLYHLCTDTRFNHRLMVRGGLLAEDCAAMLQRFFQARRGREKPPKPRPGGLG</sequence>
<evidence type="ECO:0000256" key="2">
    <source>
        <dbReference type="ARBA" id="ARBA00011738"/>
    </source>
</evidence>
<evidence type="ECO:0000256" key="7">
    <source>
        <dbReference type="ARBA" id="ARBA00048045"/>
    </source>
</evidence>
<dbReference type="SUPFAM" id="SSF53927">
    <property type="entry name" value="Cytidine deaminase-like"/>
    <property type="match status" value="1"/>
</dbReference>
<feature type="binding site" evidence="8">
    <location>
        <position position="119"/>
    </location>
    <ligand>
        <name>Zn(2+)</name>
        <dbReference type="ChEBI" id="CHEBI:29105"/>
        <note>catalytic</note>
    </ligand>
</feature>
<comment type="function">
    <text evidence="8">Catalyzes the deamination of adenosine to inosine at the wobble position 34 of tRNA(Arg2).</text>
</comment>
<dbReference type="Proteomes" id="UP001575105">
    <property type="component" value="Unassembled WGS sequence"/>
</dbReference>
<feature type="binding site" evidence="8">
    <location>
        <position position="86"/>
    </location>
    <ligand>
        <name>Zn(2+)</name>
        <dbReference type="ChEBI" id="CHEBI:29105"/>
        <note>catalytic</note>
    </ligand>
</feature>
<dbReference type="Gene3D" id="3.40.140.10">
    <property type="entry name" value="Cytidine Deaminase, domain 2"/>
    <property type="match status" value="1"/>
</dbReference>
<evidence type="ECO:0000256" key="8">
    <source>
        <dbReference type="HAMAP-Rule" id="MF_00972"/>
    </source>
</evidence>
<protein>
    <recommendedName>
        <fullName evidence="8">tRNA-specific adenosine deaminase</fullName>
        <ecNumber evidence="8">3.5.4.33</ecNumber>
    </recommendedName>
</protein>
<reference evidence="10 11" key="1">
    <citation type="submission" date="2024-08" db="EMBL/GenBank/DDBJ databases">
        <title>Whole-genome sequencing of halo(alkali)philic microorganisms from hypersaline lakes.</title>
        <authorList>
            <person name="Sorokin D.Y."/>
            <person name="Merkel A.Y."/>
            <person name="Messina E."/>
            <person name="Yakimov M."/>
        </authorList>
    </citation>
    <scope>NUCLEOTIDE SEQUENCE [LARGE SCALE GENOMIC DNA]</scope>
    <source>
        <strain evidence="10 11">AB-hyl4</strain>
    </source>
</reference>
<dbReference type="InterPro" id="IPR058535">
    <property type="entry name" value="MafB19-deam"/>
</dbReference>
<feature type="binding site" evidence="8">
    <location>
        <position position="116"/>
    </location>
    <ligand>
        <name>Zn(2+)</name>
        <dbReference type="ChEBI" id="CHEBI:29105"/>
        <note>catalytic</note>
    </ligand>
</feature>
<evidence type="ECO:0000256" key="3">
    <source>
        <dbReference type="ARBA" id="ARBA00022694"/>
    </source>
</evidence>
<dbReference type="GO" id="GO:0052717">
    <property type="term" value="F:tRNA-specific adenosine-34 deaminase activity"/>
    <property type="evidence" value="ECO:0007669"/>
    <property type="project" value="UniProtKB-EC"/>
</dbReference>
<dbReference type="PANTHER" id="PTHR11079:SF202">
    <property type="entry name" value="TRNA-SPECIFIC ADENOSINE DEAMINASE"/>
    <property type="match status" value="1"/>
</dbReference>
<comment type="catalytic activity">
    <reaction evidence="7 8">
        <text>adenosine(34) in tRNA + H2O + H(+) = inosine(34) in tRNA + NH4(+)</text>
        <dbReference type="Rhea" id="RHEA:43168"/>
        <dbReference type="Rhea" id="RHEA-COMP:10373"/>
        <dbReference type="Rhea" id="RHEA-COMP:10374"/>
        <dbReference type="ChEBI" id="CHEBI:15377"/>
        <dbReference type="ChEBI" id="CHEBI:15378"/>
        <dbReference type="ChEBI" id="CHEBI:28938"/>
        <dbReference type="ChEBI" id="CHEBI:74411"/>
        <dbReference type="ChEBI" id="CHEBI:82852"/>
        <dbReference type="EC" id="3.5.4.33"/>
    </reaction>
</comment>
<evidence type="ECO:0000256" key="4">
    <source>
        <dbReference type="ARBA" id="ARBA00022723"/>
    </source>
</evidence>
<evidence type="ECO:0000313" key="11">
    <source>
        <dbReference type="Proteomes" id="UP001575105"/>
    </source>
</evidence>
<organism evidence="10 11">
    <name type="scientific">Natronomicrosphaera hydrolytica</name>
    <dbReference type="NCBI Taxonomy" id="3242702"/>
    <lineage>
        <taxon>Bacteria</taxon>
        <taxon>Pseudomonadati</taxon>
        <taxon>Planctomycetota</taxon>
        <taxon>Phycisphaerae</taxon>
        <taxon>Phycisphaerales</taxon>
        <taxon>Phycisphaeraceae</taxon>
        <taxon>Natronomicrosphaera</taxon>
    </lineage>
</organism>
<dbReference type="HAMAP" id="MF_00972">
    <property type="entry name" value="tRNA_aden_deaminase"/>
    <property type="match status" value="1"/>
</dbReference>
<comment type="subunit">
    <text evidence="2 8">Homodimer.</text>
</comment>
<feature type="active site" description="Proton donor" evidence="8">
    <location>
        <position position="88"/>
    </location>
</feature>
<evidence type="ECO:0000256" key="5">
    <source>
        <dbReference type="ARBA" id="ARBA00022801"/>
    </source>
</evidence>
<dbReference type="EC" id="3.5.4.33" evidence="8"/>
<dbReference type="NCBIfam" id="NF008113">
    <property type="entry name" value="PRK10860.1"/>
    <property type="match status" value="1"/>
</dbReference>
<gene>
    <name evidence="8 10" type="primary">tadA</name>
    <name evidence="10" type="ORF">ACERK3_05295</name>
</gene>
<dbReference type="CDD" id="cd01285">
    <property type="entry name" value="nucleoside_deaminase"/>
    <property type="match status" value="1"/>
</dbReference>
<dbReference type="PROSITE" id="PS51747">
    <property type="entry name" value="CYT_DCMP_DEAMINASES_2"/>
    <property type="match status" value="1"/>
</dbReference>
<dbReference type="RefSeq" id="WP_425344634.1">
    <property type="nucleotide sequence ID" value="NZ_JBGUBD010000003.1"/>
</dbReference>
<name>A0ABV4U279_9BACT</name>
<dbReference type="InterPro" id="IPR016193">
    <property type="entry name" value="Cytidine_deaminase-like"/>
</dbReference>
<feature type="domain" description="CMP/dCMP-type deaminase" evidence="9">
    <location>
        <begin position="35"/>
        <end position="162"/>
    </location>
</feature>
<keyword evidence="11" id="KW-1185">Reference proteome</keyword>
<comment type="cofactor">
    <cofactor evidence="8">
        <name>Zn(2+)</name>
        <dbReference type="ChEBI" id="CHEBI:29105"/>
    </cofactor>
    <text evidence="8">Binds 1 zinc ion per subunit.</text>
</comment>
<keyword evidence="5 8" id="KW-0378">Hydrolase</keyword>